<dbReference type="AlphaFoldDB" id="A0A1Y0CZ58"/>
<gene>
    <name evidence="2" type="ORF">CBP12_11055</name>
</gene>
<sequence length="98" mass="10507">MKKSTFVISAAALVLAASANAGFGGNHSYNHSYNNGYSNVEVNKNVTADGVSFDRTITKANGDVISISKDVQYGQNGSVTVNKNVNGHQHSYTKHFNR</sequence>
<name>A0A1Y0CZ58_9GAMM</name>
<proteinExistence type="predicted"/>
<dbReference type="KEGG" id="ocm:CBP12_11055"/>
<evidence type="ECO:0000313" key="2">
    <source>
        <dbReference type="EMBL" id="ART80613.1"/>
    </source>
</evidence>
<organism evidence="2 3">
    <name type="scientific">Oceanisphaera avium</name>
    <dbReference type="NCBI Taxonomy" id="1903694"/>
    <lineage>
        <taxon>Bacteria</taxon>
        <taxon>Pseudomonadati</taxon>
        <taxon>Pseudomonadota</taxon>
        <taxon>Gammaproteobacteria</taxon>
        <taxon>Aeromonadales</taxon>
        <taxon>Aeromonadaceae</taxon>
        <taxon>Oceanisphaera</taxon>
    </lineage>
</organism>
<evidence type="ECO:0000313" key="3">
    <source>
        <dbReference type="Proteomes" id="UP000243793"/>
    </source>
</evidence>
<reference evidence="3" key="1">
    <citation type="submission" date="2017-05" db="EMBL/GenBank/DDBJ databases">
        <authorList>
            <person name="Sung H."/>
        </authorList>
    </citation>
    <scope>NUCLEOTIDE SEQUENCE [LARGE SCALE GENOMIC DNA]</scope>
    <source>
        <strain evidence="3">AMac2203</strain>
    </source>
</reference>
<accession>A0A1Y0CZ58</accession>
<feature type="chain" id="PRO_5013027822" description="DUF5666 domain-containing protein" evidence="1">
    <location>
        <begin position="22"/>
        <end position="98"/>
    </location>
</feature>
<keyword evidence="1" id="KW-0732">Signal</keyword>
<feature type="signal peptide" evidence="1">
    <location>
        <begin position="1"/>
        <end position="21"/>
    </location>
</feature>
<keyword evidence="3" id="KW-1185">Reference proteome</keyword>
<protein>
    <recommendedName>
        <fullName evidence="4">DUF5666 domain-containing protein</fullName>
    </recommendedName>
</protein>
<dbReference type="EMBL" id="CP021376">
    <property type="protein sequence ID" value="ART80613.1"/>
    <property type="molecule type" value="Genomic_DNA"/>
</dbReference>
<dbReference type="Proteomes" id="UP000243793">
    <property type="component" value="Chromosome"/>
</dbReference>
<evidence type="ECO:0000256" key="1">
    <source>
        <dbReference type="SAM" id="SignalP"/>
    </source>
</evidence>
<dbReference type="RefSeq" id="WP_086964482.1">
    <property type="nucleotide sequence ID" value="NZ_CP021376.1"/>
</dbReference>
<evidence type="ECO:0008006" key="4">
    <source>
        <dbReference type="Google" id="ProtNLM"/>
    </source>
</evidence>
<dbReference type="OrthoDB" id="5600811at2"/>